<name>A0A6I4KSN6_9PSED</name>
<dbReference type="EMBL" id="WKJZ01000001">
    <property type="protein sequence ID" value="MVW75375.1"/>
    <property type="molecule type" value="Genomic_DNA"/>
</dbReference>
<protein>
    <submittedName>
        <fullName evidence="1">Uncharacterized protein</fullName>
    </submittedName>
</protein>
<comment type="caution">
    <text evidence="1">The sequence shown here is derived from an EMBL/GenBank/DDBJ whole genome shotgun (WGS) entry which is preliminary data.</text>
</comment>
<dbReference type="RefSeq" id="WP_160344467.1">
    <property type="nucleotide sequence ID" value="NZ_WKJZ01000001.1"/>
</dbReference>
<reference evidence="1 2" key="1">
    <citation type="submission" date="2019-11" db="EMBL/GenBank/DDBJ databases">
        <title>Pseudomonas flavidum sp. nov., isolated from Baiyang Lake.</title>
        <authorList>
            <person name="Zhao Y."/>
        </authorList>
    </citation>
    <scope>NUCLEOTIDE SEQUENCE [LARGE SCALE GENOMIC DNA]</scope>
    <source>
        <strain evidence="2">R-22-3 w-18</strain>
    </source>
</reference>
<dbReference type="AlphaFoldDB" id="A0A6I4KSN6"/>
<accession>A0A6I4KSN6</accession>
<sequence length="74" mass="7990">MTITWGPKLDRDGKEIPGCFISDSGYTVASAYVPEPRFTLTRPGGSAPFAYTDRKGDVNRLVRADLQAAGEVKA</sequence>
<evidence type="ECO:0000313" key="2">
    <source>
        <dbReference type="Proteomes" id="UP000429555"/>
    </source>
</evidence>
<keyword evidence="2" id="KW-1185">Reference proteome</keyword>
<proteinExistence type="predicted"/>
<organism evidence="1 2">
    <name type="scientific">Pseudomonas xionganensis</name>
    <dbReference type="NCBI Taxonomy" id="2654845"/>
    <lineage>
        <taxon>Bacteria</taxon>
        <taxon>Pseudomonadati</taxon>
        <taxon>Pseudomonadota</taxon>
        <taxon>Gammaproteobacteria</taxon>
        <taxon>Pseudomonadales</taxon>
        <taxon>Pseudomonadaceae</taxon>
        <taxon>Pseudomonas</taxon>
    </lineage>
</organism>
<evidence type="ECO:0000313" key="1">
    <source>
        <dbReference type="EMBL" id="MVW75375.1"/>
    </source>
</evidence>
<gene>
    <name evidence="1" type="ORF">GJV18_08605</name>
</gene>
<dbReference type="Proteomes" id="UP000429555">
    <property type="component" value="Unassembled WGS sequence"/>
</dbReference>